<keyword evidence="2 4" id="KW-0808">Transferase</keyword>
<proteinExistence type="inferred from homology"/>
<dbReference type="RefSeq" id="WP_145066379.1">
    <property type="nucleotide sequence ID" value="NZ_CP036287.1"/>
</dbReference>
<dbReference type="EC" id="2.7.8.-" evidence="4"/>
<reference evidence="4 5" key="1">
    <citation type="submission" date="2019-02" db="EMBL/GenBank/DDBJ databases">
        <title>Deep-cultivation of Planctomycetes and their phenomic and genomic characterization uncovers novel biology.</title>
        <authorList>
            <person name="Wiegand S."/>
            <person name="Jogler M."/>
            <person name="Boedeker C."/>
            <person name="Pinto D."/>
            <person name="Vollmers J."/>
            <person name="Rivas-Marin E."/>
            <person name="Kohn T."/>
            <person name="Peeters S.H."/>
            <person name="Heuer A."/>
            <person name="Rast P."/>
            <person name="Oberbeckmann S."/>
            <person name="Bunk B."/>
            <person name="Jeske O."/>
            <person name="Meyerdierks A."/>
            <person name="Storesund J.E."/>
            <person name="Kallscheuer N."/>
            <person name="Luecker S."/>
            <person name="Lage O.M."/>
            <person name="Pohl T."/>
            <person name="Merkel B.J."/>
            <person name="Hornburger P."/>
            <person name="Mueller R.-W."/>
            <person name="Bruemmer F."/>
            <person name="Labrenz M."/>
            <person name="Spormann A.M."/>
            <person name="Op den Camp H."/>
            <person name="Overmann J."/>
            <person name="Amann R."/>
            <person name="Jetten M.S.M."/>
            <person name="Mascher T."/>
            <person name="Medema M.H."/>
            <person name="Devos D.P."/>
            <person name="Kaster A.-K."/>
            <person name="Ovreas L."/>
            <person name="Rohde M."/>
            <person name="Galperin M.Y."/>
            <person name="Jogler C."/>
        </authorList>
    </citation>
    <scope>NUCLEOTIDE SEQUENCE [LARGE SCALE GENOMIC DNA]</scope>
    <source>
        <strain evidence="4 5">Pla133</strain>
    </source>
</reference>
<dbReference type="PANTHER" id="PTHR12215">
    <property type="entry name" value="PHOSPHOPANTETHEINE TRANSFERASE"/>
    <property type="match status" value="1"/>
</dbReference>
<keyword evidence="5" id="KW-1185">Reference proteome</keyword>
<evidence type="ECO:0000313" key="4">
    <source>
        <dbReference type="EMBL" id="QDU67852.1"/>
    </source>
</evidence>
<dbReference type="GO" id="GO:0000287">
    <property type="term" value="F:magnesium ion binding"/>
    <property type="evidence" value="ECO:0007669"/>
    <property type="project" value="InterPro"/>
</dbReference>
<evidence type="ECO:0000256" key="1">
    <source>
        <dbReference type="ARBA" id="ARBA00010990"/>
    </source>
</evidence>
<evidence type="ECO:0000259" key="3">
    <source>
        <dbReference type="Pfam" id="PF01648"/>
    </source>
</evidence>
<dbReference type="Gene3D" id="3.90.470.20">
    <property type="entry name" value="4'-phosphopantetheinyl transferase domain"/>
    <property type="match status" value="2"/>
</dbReference>
<dbReference type="InterPro" id="IPR050559">
    <property type="entry name" value="P-Pant_transferase_sf"/>
</dbReference>
<evidence type="ECO:0000256" key="2">
    <source>
        <dbReference type="ARBA" id="ARBA00022679"/>
    </source>
</evidence>
<dbReference type="EMBL" id="CP036287">
    <property type="protein sequence ID" value="QDU67852.1"/>
    <property type="molecule type" value="Genomic_DNA"/>
</dbReference>
<dbReference type="Pfam" id="PF01648">
    <property type="entry name" value="ACPS"/>
    <property type="match status" value="1"/>
</dbReference>
<protein>
    <submittedName>
        <fullName evidence="4">4'-phosphopantetheinyl transferase sfp</fullName>
        <ecNumber evidence="4">2.7.8.-</ecNumber>
    </submittedName>
</protein>
<sequence length="254" mass="27893">MNDLPEGNPARLERAVEVWLGSPEALGGLAGRDLLDDAERARADRFLRPEPQVTYTSAHALVRRALSAYAPVEPRQWRFSVGEHGRPDVDPRTPGLDADTRRLAFNLSHTRGLVAVAVSTVPAIGVDVEWIGRKNDLRRLAAAKFAPAERGRLEREVDEQAFRRRFFRYWTLKESYLKARGTGITLPLDAFAFQVECGAPVDVAFDAVLGDDPSAWQFEVSDVGTEHALAVAVGRGVDAPDLAVRIFTAGVGRP</sequence>
<dbReference type="AlphaFoldDB" id="A0A518BLK2"/>
<dbReference type="GO" id="GO:0008897">
    <property type="term" value="F:holo-[acyl-carrier-protein] synthase activity"/>
    <property type="evidence" value="ECO:0007669"/>
    <property type="project" value="InterPro"/>
</dbReference>
<organism evidence="4 5">
    <name type="scientific">Engelhardtia mirabilis</name>
    <dbReference type="NCBI Taxonomy" id="2528011"/>
    <lineage>
        <taxon>Bacteria</taxon>
        <taxon>Pseudomonadati</taxon>
        <taxon>Planctomycetota</taxon>
        <taxon>Planctomycetia</taxon>
        <taxon>Planctomycetia incertae sedis</taxon>
        <taxon>Engelhardtia</taxon>
    </lineage>
</organism>
<evidence type="ECO:0000313" key="5">
    <source>
        <dbReference type="Proteomes" id="UP000316921"/>
    </source>
</evidence>
<dbReference type="SUPFAM" id="SSF56214">
    <property type="entry name" value="4'-phosphopantetheinyl transferase"/>
    <property type="match status" value="2"/>
</dbReference>
<dbReference type="KEGG" id="pbap:Pla133_29410"/>
<accession>A0A518BLK2</accession>
<dbReference type="InterPro" id="IPR008278">
    <property type="entry name" value="4-PPantetheinyl_Trfase_dom"/>
</dbReference>
<dbReference type="InterPro" id="IPR037143">
    <property type="entry name" value="4-PPantetheinyl_Trfase_dom_sf"/>
</dbReference>
<name>A0A518BLK2_9BACT</name>
<gene>
    <name evidence="4" type="primary">sfp</name>
    <name evidence="4" type="ORF">Pla133_29410</name>
</gene>
<dbReference type="GO" id="GO:0019878">
    <property type="term" value="P:lysine biosynthetic process via aminoadipic acid"/>
    <property type="evidence" value="ECO:0007669"/>
    <property type="project" value="TreeGrafter"/>
</dbReference>
<dbReference type="GO" id="GO:0005829">
    <property type="term" value="C:cytosol"/>
    <property type="evidence" value="ECO:0007669"/>
    <property type="project" value="TreeGrafter"/>
</dbReference>
<dbReference type="PANTHER" id="PTHR12215:SF10">
    <property type="entry name" value="L-AMINOADIPATE-SEMIALDEHYDE DEHYDROGENASE-PHOSPHOPANTETHEINYL TRANSFERASE"/>
    <property type="match status" value="1"/>
</dbReference>
<dbReference type="Proteomes" id="UP000316921">
    <property type="component" value="Chromosome"/>
</dbReference>
<comment type="similarity">
    <text evidence="1">Belongs to the P-Pant transferase superfamily. Gsp/Sfp/HetI/AcpT family.</text>
</comment>
<feature type="domain" description="4'-phosphopantetheinyl transferase" evidence="3">
    <location>
        <begin position="123"/>
        <end position="232"/>
    </location>
</feature>